<accession>A0A7D5M5M3</accession>
<reference evidence="1 2" key="1">
    <citation type="submission" date="2018-02" db="EMBL/GenBank/DDBJ databases">
        <title>Complete genome of Nitrosopumilus ureaphilus PS0.</title>
        <authorList>
            <person name="Qin W."/>
            <person name="Zheng Y."/>
            <person name="Stahl D.A."/>
        </authorList>
    </citation>
    <scope>NUCLEOTIDE SEQUENCE [LARGE SCALE GENOMIC DNA]</scope>
    <source>
        <strain evidence="1 2">PS0</strain>
    </source>
</reference>
<proteinExistence type="predicted"/>
<protein>
    <recommendedName>
        <fullName evidence="3">GATA-type domain-containing protein</fullName>
    </recommendedName>
</protein>
<name>A0A7D5M5M3_9ARCH</name>
<gene>
    <name evidence="1" type="ORF">C5F50_08950</name>
</gene>
<keyword evidence="2" id="KW-1185">Reference proteome</keyword>
<dbReference type="AlphaFoldDB" id="A0A7D5M5M3"/>
<evidence type="ECO:0000313" key="2">
    <source>
        <dbReference type="Proteomes" id="UP000509478"/>
    </source>
</evidence>
<evidence type="ECO:0008006" key="3">
    <source>
        <dbReference type="Google" id="ProtNLM"/>
    </source>
</evidence>
<dbReference type="EMBL" id="CP026995">
    <property type="protein sequence ID" value="QLH07192.1"/>
    <property type="molecule type" value="Genomic_DNA"/>
</dbReference>
<dbReference type="Proteomes" id="UP000509478">
    <property type="component" value="Chromosome"/>
</dbReference>
<dbReference type="KEGG" id="nue:C5F50_08950"/>
<evidence type="ECO:0000313" key="1">
    <source>
        <dbReference type="EMBL" id="QLH07192.1"/>
    </source>
</evidence>
<organism evidence="1 2">
    <name type="scientific">Nitrosopumilus ureiphilus</name>
    <dbReference type="NCBI Taxonomy" id="1470067"/>
    <lineage>
        <taxon>Archaea</taxon>
        <taxon>Nitrososphaerota</taxon>
        <taxon>Nitrososphaeria</taxon>
        <taxon>Nitrosopumilales</taxon>
        <taxon>Nitrosopumilaceae</taxon>
        <taxon>Nitrosopumilus</taxon>
    </lineage>
</organism>
<sequence>MSCNGICHRYKNLAPVGIRRYHKGRKRCNTCGIFIIWDGLFCPCCKMQLRVQSRYRKYKEKFQEFQRI</sequence>